<evidence type="ECO:0000256" key="1">
    <source>
        <dbReference type="SAM" id="MobiDB-lite"/>
    </source>
</evidence>
<sequence length="364" mass="38832">MTHHEPGVLPDTVRTARPPGAVGPVVAAEPLRHNAKNDATAGIWRIRGTRGSAVLKVARPPAGPTGGYWPTSDEPTHWNHWRREALAYRSGLAGSAYAAGGIAAPDLLASADRSDGAVELWLADVTGTDGFEWPVPDLAGFAYRLGVGQARWAGRTPEYGWLSRRWLGGYLTDGPSRSVDVRDADWDHPLLAAWPRAVREELRRLWAHRDRALAAAEAAEPTLCHLDVWPANLLAADTGPVLLDWSFVGTGALGEDLANLVLDSFTDGLLDSALLPDLATHATDRYLDGLRDGGWTGRPDAVRAAVARCGAAKYAWLAPAYVGRAVRGDLGSSAYRTQTSPAAVVAALTPVVTLLADWSRTALA</sequence>
<dbReference type="AlphaFoldDB" id="A0A8J3IWC1"/>
<dbReference type="InterPro" id="IPR002575">
    <property type="entry name" value="Aminoglycoside_PTrfase"/>
</dbReference>
<evidence type="ECO:0000313" key="4">
    <source>
        <dbReference type="Proteomes" id="UP000612808"/>
    </source>
</evidence>
<comment type="caution">
    <text evidence="3">The sequence shown here is derived from an EMBL/GenBank/DDBJ whole genome shotgun (WGS) entry which is preliminary data.</text>
</comment>
<dbReference type="Gene3D" id="3.90.1200.10">
    <property type="match status" value="1"/>
</dbReference>
<proteinExistence type="predicted"/>
<organism evidence="3 4">
    <name type="scientific">Actinocatenispora rupis</name>
    <dbReference type="NCBI Taxonomy" id="519421"/>
    <lineage>
        <taxon>Bacteria</taxon>
        <taxon>Bacillati</taxon>
        <taxon>Actinomycetota</taxon>
        <taxon>Actinomycetes</taxon>
        <taxon>Micromonosporales</taxon>
        <taxon>Micromonosporaceae</taxon>
        <taxon>Actinocatenispora</taxon>
    </lineage>
</organism>
<evidence type="ECO:0000259" key="2">
    <source>
        <dbReference type="Pfam" id="PF01636"/>
    </source>
</evidence>
<feature type="region of interest" description="Disordered" evidence="1">
    <location>
        <begin position="1"/>
        <end position="24"/>
    </location>
</feature>
<keyword evidence="4" id="KW-1185">Reference proteome</keyword>
<dbReference type="InterPro" id="IPR011009">
    <property type="entry name" value="Kinase-like_dom_sf"/>
</dbReference>
<dbReference type="SUPFAM" id="SSF56112">
    <property type="entry name" value="Protein kinase-like (PK-like)"/>
    <property type="match status" value="1"/>
</dbReference>
<dbReference type="Pfam" id="PF01636">
    <property type="entry name" value="APH"/>
    <property type="match status" value="1"/>
</dbReference>
<protein>
    <recommendedName>
        <fullName evidence="2">Aminoglycoside phosphotransferase domain-containing protein</fullName>
    </recommendedName>
</protein>
<evidence type="ECO:0000313" key="3">
    <source>
        <dbReference type="EMBL" id="GID09810.1"/>
    </source>
</evidence>
<dbReference type="EMBL" id="BOMB01000003">
    <property type="protein sequence ID" value="GID09810.1"/>
    <property type="molecule type" value="Genomic_DNA"/>
</dbReference>
<feature type="domain" description="Aminoglycoside phosphotransferase" evidence="2">
    <location>
        <begin position="185"/>
        <end position="272"/>
    </location>
</feature>
<accession>A0A8J3IWC1</accession>
<dbReference type="RefSeq" id="WP_239076366.1">
    <property type="nucleotide sequence ID" value="NZ_BAAAZM010000002.1"/>
</dbReference>
<dbReference type="Proteomes" id="UP000612808">
    <property type="component" value="Unassembled WGS sequence"/>
</dbReference>
<reference evidence="3" key="1">
    <citation type="submission" date="2021-01" db="EMBL/GenBank/DDBJ databases">
        <title>Whole genome shotgun sequence of Actinocatenispora rupis NBRC 107355.</title>
        <authorList>
            <person name="Komaki H."/>
            <person name="Tamura T."/>
        </authorList>
    </citation>
    <scope>NUCLEOTIDE SEQUENCE</scope>
    <source>
        <strain evidence="3">NBRC 107355</strain>
    </source>
</reference>
<name>A0A8J3IWC1_9ACTN</name>
<gene>
    <name evidence="3" type="ORF">Aru02nite_06990</name>
</gene>